<reference evidence="2 3" key="1">
    <citation type="submission" date="2019-05" db="EMBL/GenBank/DDBJ databases">
        <title>Draft genome sequence of Nonomuraea turkmeniaca DSM 43926.</title>
        <authorList>
            <person name="Saricaoglu S."/>
            <person name="Isik K."/>
        </authorList>
    </citation>
    <scope>NUCLEOTIDE SEQUENCE [LARGE SCALE GENOMIC DNA]</scope>
    <source>
        <strain evidence="2 3">DSM 43926</strain>
    </source>
</reference>
<dbReference type="Pfam" id="PF07683">
    <property type="entry name" value="CobW_C"/>
    <property type="match status" value="1"/>
</dbReference>
<organism evidence="2 3">
    <name type="scientific">Nonomuraea turkmeniaca</name>
    <dbReference type="NCBI Taxonomy" id="103838"/>
    <lineage>
        <taxon>Bacteria</taxon>
        <taxon>Bacillati</taxon>
        <taxon>Actinomycetota</taxon>
        <taxon>Actinomycetes</taxon>
        <taxon>Streptosporangiales</taxon>
        <taxon>Streptosporangiaceae</taxon>
        <taxon>Nonomuraea</taxon>
    </lineage>
</organism>
<dbReference type="InterPro" id="IPR011629">
    <property type="entry name" value="CobW-like_C"/>
</dbReference>
<feature type="domain" description="CobW C-terminal" evidence="1">
    <location>
        <begin position="1"/>
        <end position="107"/>
    </location>
</feature>
<dbReference type="AlphaFoldDB" id="A0A5S4EVH4"/>
<dbReference type="EMBL" id="VCKY01000383">
    <property type="protein sequence ID" value="TMR07315.1"/>
    <property type="molecule type" value="Genomic_DNA"/>
</dbReference>
<dbReference type="PANTHER" id="PTHR43603">
    <property type="entry name" value="COBW DOMAIN-CONTAINING PROTEIN DDB_G0274527"/>
    <property type="match status" value="1"/>
</dbReference>
<dbReference type="SUPFAM" id="SSF90002">
    <property type="entry name" value="Hypothetical protein YjiA, C-terminal domain"/>
    <property type="match status" value="1"/>
</dbReference>
<name>A0A5S4EVH4_9ACTN</name>
<sequence length="137" mass="15070">PLHPARLFEAVDELVVESVRSRGRFWLATRPGQLLAWDAVAGIVSVEDGGPWLAALPEAAWDMVSPARRLAAALDWDDEHGDRVQHLVFTGPDLDSARFRALLDSCLLTEEEEAAGPDAWASYDDPFALILNVKEHA</sequence>
<protein>
    <submittedName>
        <fullName evidence="2">Cobalamin biosynthesis protein CobW</fullName>
    </submittedName>
</protein>
<feature type="non-terminal residue" evidence="2">
    <location>
        <position position="1"/>
    </location>
</feature>
<dbReference type="PANTHER" id="PTHR43603:SF1">
    <property type="entry name" value="ZINC-REGULATED GTPASE METALLOPROTEIN ACTIVATOR 1"/>
    <property type="match status" value="1"/>
</dbReference>
<proteinExistence type="predicted"/>
<comment type="caution">
    <text evidence="2">The sequence shown here is derived from an EMBL/GenBank/DDBJ whole genome shotgun (WGS) entry which is preliminary data.</text>
</comment>
<dbReference type="SMART" id="SM00833">
    <property type="entry name" value="CobW_C"/>
    <property type="match status" value="1"/>
</dbReference>
<dbReference type="InterPro" id="IPR051927">
    <property type="entry name" value="Zn_Chap_cDPG_Synth"/>
</dbReference>
<gene>
    <name evidence="2" type="ORF">ETD86_51775</name>
</gene>
<keyword evidence="3" id="KW-1185">Reference proteome</keyword>
<evidence type="ECO:0000313" key="3">
    <source>
        <dbReference type="Proteomes" id="UP000309128"/>
    </source>
</evidence>
<accession>A0A5S4EVH4</accession>
<evidence type="ECO:0000313" key="2">
    <source>
        <dbReference type="EMBL" id="TMR07315.1"/>
    </source>
</evidence>
<dbReference type="RefSeq" id="WP_138673959.1">
    <property type="nucleotide sequence ID" value="NZ_VCKY01000383.1"/>
</dbReference>
<dbReference type="OrthoDB" id="9808822at2"/>
<dbReference type="Proteomes" id="UP000309128">
    <property type="component" value="Unassembled WGS sequence"/>
</dbReference>
<evidence type="ECO:0000259" key="1">
    <source>
        <dbReference type="SMART" id="SM00833"/>
    </source>
</evidence>